<feature type="compositionally biased region" description="Low complexity" evidence="5">
    <location>
        <begin position="13"/>
        <end position="31"/>
    </location>
</feature>
<keyword evidence="3" id="KW-1133">Transmembrane helix</keyword>
<sequence length="739" mass="82371">MGAPTPRRSTRLSTKVASSVAAESAVTQVTSGGTNLRRKGPLTKVKARKSNAYGASGRVPAAEELSVSATGFAQAFQNQRGDAFARDDEEDEDEGDDIDELGDDAPLMSGALDGNNHRLSPSPFPDAAARAAPGLSFLESEGVTPSDDDLATSVANTSKSFGMNHEGGMLFQPGRQDMSFSSRLASRRTVQAQTNARARVPAQTQAQAASKQPVTPVMLQNRADIERSVDDLIAEEHARVQKEGLAQHQPRQQSEGSRKHLNTIKEWLRNIELPHINEPQWPWKKYLTWALWFLVASTVIGMISSPLSSIELPKSTSQSPGLATALASRISYQYTKLVNFIEPPAPPAEPTDEEQWRKYTGGDDDVMWSRMNKMNKRYTTAFKEVQSTIDELKNELPLYMILRKYDDGHQEITDSFWHALVDKARSNEATPEWNDFLKEIDQKVRNMSGVPRDNDNAPSWDQIVSRDEFAATMEKHYNTISQRVDEKISEAIRGQFDQIKSIVQAEARKTMLDNIRLQSLAQTNLVANYELHLRKPNYFSPGLGAIVEPTMTSATFSDISNQPSRFLRWLVLPQRNPPVAALSDWRTPGDCWCSTPNPELGQAQLTVMLGQRIKPKQVTIEHVPMSMVPRGDISEAPRDVELWVETEEPVTWQYGHQQADCQEGLPGWACLGSFKYNVHAANHVQTFDLGGDSSVPITKVMVRVVSNWGADHTCLYQVRLHGDDATEAYEYGVRLNDPR</sequence>
<dbReference type="PANTHER" id="PTHR12911">
    <property type="entry name" value="SAD1/UNC-84-LIKE PROTEIN-RELATED"/>
    <property type="match status" value="1"/>
</dbReference>
<evidence type="ECO:0000256" key="5">
    <source>
        <dbReference type="SAM" id="MobiDB-lite"/>
    </source>
</evidence>
<dbReference type="Proteomes" id="UP001140560">
    <property type="component" value="Unassembled WGS sequence"/>
</dbReference>
<keyword evidence="2" id="KW-0812">Transmembrane</keyword>
<feature type="domain" description="SUN" evidence="6">
    <location>
        <begin position="544"/>
        <end position="725"/>
    </location>
</feature>
<dbReference type="AlphaFoldDB" id="A0A9W9CLF4"/>
<feature type="compositionally biased region" description="Acidic residues" evidence="5">
    <location>
        <begin position="87"/>
        <end position="103"/>
    </location>
</feature>
<dbReference type="GO" id="GO:0043495">
    <property type="term" value="F:protein-membrane adaptor activity"/>
    <property type="evidence" value="ECO:0007669"/>
    <property type="project" value="TreeGrafter"/>
</dbReference>
<comment type="subcellular location">
    <subcellularLocation>
        <location evidence="1">Membrane</location>
    </subcellularLocation>
</comment>
<dbReference type="PANTHER" id="PTHR12911:SF8">
    <property type="entry name" value="KLAROID PROTEIN-RELATED"/>
    <property type="match status" value="1"/>
</dbReference>
<accession>A0A9W9CLF4</accession>
<evidence type="ECO:0000256" key="3">
    <source>
        <dbReference type="ARBA" id="ARBA00022989"/>
    </source>
</evidence>
<dbReference type="GO" id="GO:0034993">
    <property type="term" value="C:meiotic nuclear membrane microtubule tethering complex"/>
    <property type="evidence" value="ECO:0007669"/>
    <property type="project" value="TreeGrafter"/>
</dbReference>
<evidence type="ECO:0000313" key="8">
    <source>
        <dbReference type="Proteomes" id="UP001140560"/>
    </source>
</evidence>
<proteinExistence type="predicted"/>
<name>A0A9W9CLF4_9PLEO</name>
<feature type="region of interest" description="Disordered" evidence="5">
    <location>
        <begin position="80"/>
        <end position="127"/>
    </location>
</feature>
<reference evidence="7" key="1">
    <citation type="submission" date="2022-10" db="EMBL/GenBank/DDBJ databases">
        <title>Tapping the CABI collections for fungal endophytes: first genome assemblies for Collariella, Neodidymelliopsis, Ascochyta clinopodiicola, Didymella pomorum, Didymosphaeria variabile, Neocosmospora piperis and Neocucurbitaria cava.</title>
        <authorList>
            <person name="Hill R."/>
        </authorList>
    </citation>
    <scope>NUCLEOTIDE SEQUENCE</scope>
    <source>
        <strain evidence="7">IMI 356814</strain>
    </source>
</reference>
<dbReference type="InterPro" id="IPR045119">
    <property type="entry name" value="SUN1-5"/>
</dbReference>
<gene>
    <name evidence="7" type="ORF">N0V83_006624</name>
</gene>
<dbReference type="OrthoDB" id="342281at2759"/>
<dbReference type="InterPro" id="IPR012919">
    <property type="entry name" value="SUN_dom"/>
</dbReference>
<dbReference type="EMBL" id="JAPEUY010000011">
    <property type="protein sequence ID" value="KAJ4368268.1"/>
    <property type="molecule type" value="Genomic_DNA"/>
</dbReference>
<evidence type="ECO:0000256" key="4">
    <source>
        <dbReference type="ARBA" id="ARBA00023136"/>
    </source>
</evidence>
<dbReference type="PROSITE" id="PS51469">
    <property type="entry name" value="SUN"/>
    <property type="match status" value="1"/>
</dbReference>
<evidence type="ECO:0000313" key="7">
    <source>
        <dbReference type="EMBL" id="KAJ4368268.1"/>
    </source>
</evidence>
<dbReference type="Pfam" id="PF07738">
    <property type="entry name" value="Sad1_UNC"/>
    <property type="match status" value="1"/>
</dbReference>
<keyword evidence="8" id="KW-1185">Reference proteome</keyword>
<comment type="caution">
    <text evidence="7">The sequence shown here is derived from an EMBL/GenBank/DDBJ whole genome shotgun (WGS) entry which is preliminary data.</text>
</comment>
<protein>
    <recommendedName>
        <fullName evidence="6">SUN domain-containing protein</fullName>
    </recommendedName>
</protein>
<dbReference type="Gene3D" id="2.60.120.260">
    <property type="entry name" value="Galactose-binding domain-like"/>
    <property type="match status" value="1"/>
</dbReference>
<feature type="region of interest" description="Disordered" evidence="5">
    <location>
        <begin position="1"/>
        <end position="59"/>
    </location>
</feature>
<feature type="compositionally biased region" description="Basic residues" evidence="5">
    <location>
        <begin position="36"/>
        <end position="49"/>
    </location>
</feature>
<evidence type="ECO:0000259" key="6">
    <source>
        <dbReference type="PROSITE" id="PS51469"/>
    </source>
</evidence>
<keyword evidence="4" id="KW-0472">Membrane</keyword>
<evidence type="ECO:0000256" key="2">
    <source>
        <dbReference type="ARBA" id="ARBA00022692"/>
    </source>
</evidence>
<organism evidence="7 8">
    <name type="scientific">Neocucurbitaria cava</name>
    <dbReference type="NCBI Taxonomy" id="798079"/>
    <lineage>
        <taxon>Eukaryota</taxon>
        <taxon>Fungi</taxon>
        <taxon>Dikarya</taxon>
        <taxon>Ascomycota</taxon>
        <taxon>Pezizomycotina</taxon>
        <taxon>Dothideomycetes</taxon>
        <taxon>Pleosporomycetidae</taxon>
        <taxon>Pleosporales</taxon>
        <taxon>Pleosporineae</taxon>
        <taxon>Cucurbitariaceae</taxon>
        <taxon>Neocucurbitaria</taxon>
    </lineage>
</organism>
<evidence type="ECO:0000256" key="1">
    <source>
        <dbReference type="ARBA" id="ARBA00004370"/>
    </source>
</evidence>